<dbReference type="AlphaFoldDB" id="A0A415C3L2"/>
<gene>
    <name evidence="1" type="ORF">DW137_09915</name>
</gene>
<name>A0A415C3L2_BIFBI</name>
<proteinExistence type="predicted"/>
<dbReference type="Proteomes" id="UP000283727">
    <property type="component" value="Unassembled WGS sequence"/>
</dbReference>
<accession>A0A415C3L2</accession>
<evidence type="ECO:0000313" key="1">
    <source>
        <dbReference type="EMBL" id="RHJ22123.1"/>
    </source>
</evidence>
<dbReference type="RefSeq" id="WP_117658505.1">
    <property type="nucleotide sequence ID" value="NZ_JAQECX010000005.1"/>
</dbReference>
<evidence type="ECO:0000313" key="2">
    <source>
        <dbReference type="Proteomes" id="UP000283727"/>
    </source>
</evidence>
<comment type="caution">
    <text evidence="1">The sequence shown here is derived from an EMBL/GenBank/DDBJ whole genome shotgun (WGS) entry which is preliminary data.</text>
</comment>
<protein>
    <submittedName>
        <fullName evidence="1">Uncharacterized protein</fullName>
    </submittedName>
</protein>
<organism evidence="1 2">
    <name type="scientific">Bifidobacterium bifidum</name>
    <dbReference type="NCBI Taxonomy" id="1681"/>
    <lineage>
        <taxon>Bacteria</taxon>
        <taxon>Bacillati</taxon>
        <taxon>Actinomycetota</taxon>
        <taxon>Actinomycetes</taxon>
        <taxon>Bifidobacteriales</taxon>
        <taxon>Bifidobacteriaceae</taxon>
        <taxon>Bifidobacterium</taxon>
    </lineage>
</organism>
<sequence>MFDPDSPELWLNGSDVNWIKGGYANSMQSPGVFARDQQWFVANRLFAETMVRNNPQAVMNIIGALFSWRVCTTGQLADGLAAGPVPEFDRDEPNLYGALCRIGAISVGFDTREYFEHARRPDTWLTIGNDSSLVRDAINLIDRSQMTKQLLSGGTLLRSMRVHARHNTYASHVGVSLVHDDRVRFAGGDGWGAFRRIDANAVAKVGLNKVSSTDVVTLLSNNVMAGIELQTSTHTIQPKIQNWAKLLAYSPMSRRGLMCIWLFVRRATNQGYSQFKPLFEHAREMTEMTVGDPSVAQRMGYATWDEWFDHGEPTGLFGTYTDMMGVRRSMFDERWRGITPTPLPLESVDEWGWRLMRDGIYRNFGWDASSWSMPDKYRGGFFGFAKGGADGVA</sequence>
<dbReference type="EMBL" id="QRLR01000006">
    <property type="protein sequence ID" value="RHJ22123.1"/>
    <property type="molecule type" value="Genomic_DNA"/>
</dbReference>
<reference evidence="1 2" key="1">
    <citation type="submission" date="2018-08" db="EMBL/GenBank/DDBJ databases">
        <title>A genome reference for cultivated species of the human gut microbiota.</title>
        <authorList>
            <person name="Zou Y."/>
            <person name="Xue W."/>
            <person name="Luo G."/>
        </authorList>
    </citation>
    <scope>NUCLEOTIDE SEQUENCE [LARGE SCALE GENOMIC DNA]</scope>
    <source>
        <strain evidence="1 2">AM12-10</strain>
    </source>
</reference>